<keyword evidence="1" id="KW-0963">Cytoplasm</keyword>
<dbReference type="SUPFAM" id="SSF55021">
    <property type="entry name" value="ACT-like"/>
    <property type="match status" value="2"/>
</dbReference>
<dbReference type="PANTHER" id="PTHR34875">
    <property type="entry name" value="UPF0237 PROTEIN MJ1558"/>
    <property type="match status" value="1"/>
</dbReference>
<feature type="domain" description="ACT" evidence="2">
    <location>
        <begin position="9"/>
        <end position="85"/>
    </location>
</feature>
<evidence type="ECO:0000313" key="3">
    <source>
        <dbReference type="EMBL" id="WPL17151.1"/>
    </source>
</evidence>
<evidence type="ECO:0000313" key="4">
    <source>
        <dbReference type="Proteomes" id="UP001432180"/>
    </source>
</evidence>
<reference evidence="3 4" key="1">
    <citation type="journal article" date="2023" name="Microorganisms">
        <title>Thiorhodovibrio frisius and Trv. litoralis spp. nov., Two Novel Members from a Clade of Fastidious Purple Sulfur Bacteria That Exhibit Unique Red-Shifted Light-Harvesting Capabilities.</title>
        <authorList>
            <person name="Methner A."/>
            <person name="Kuzyk S.B."/>
            <person name="Petersen J."/>
            <person name="Bauer S."/>
            <person name="Brinkmann H."/>
            <person name="Sichau K."/>
            <person name="Wanner G."/>
            <person name="Wolf J."/>
            <person name="Neumann-Schaal M."/>
            <person name="Henke P."/>
            <person name="Tank M."/>
            <person name="Sproer C."/>
            <person name="Bunk B."/>
            <person name="Overmann J."/>
        </authorList>
    </citation>
    <scope>NUCLEOTIDE SEQUENCE [LARGE SCALE GENOMIC DNA]</scope>
    <source>
        <strain evidence="3 4">DSM 6702</strain>
    </source>
</reference>
<evidence type="ECO:0000259" key="2">
    <source>
        <dbReference type="PROSITE" id="PS51671"/>
    </source>
</evidence>
<dbReference type="RefSeq" id="WP_328987667.1">
    <property type="nucleotide sequence ID" value="NZ_CP121472.1"/>
</dbReference>
<organism evidence="3 4">
    <name type="scientific">Thiorhodovibrio winogradskyi</name>
    <dbReference type="NCBI Taxonomy" id="77007"/>
    <lineage>
        <taxon>Bacteria</taxon>
        <taxon>Pseudomonadati</taxon>
        <taxon>Pseudomonadota</taxon>
        <taxon>Gammaproteobacteria</taxon>
        <taxon>Chromatiales</taxon>
        <taxon>Chromatiaceae</taxon>
        <taxon>Thiorhodovibrio</taxon>
    </lineage>
</organism>
<dbReference type="PANTHER" id="PTHR34875:SF5">
    <property type="entry name" value="GLYCINE CLEAVAGE SYSTEM TRANSCRIPTIONAL REPRESSOR"/>
    <property type="match status" value="1"/>
</dbReference>
<gene>
    <name evidence="3" type="primary">gcvR</name>
    <name evidence="3" type="ORF">Thiowin_02143</name>
</gene>
<dbReference type="Pfam" id="PF13740">
    <property type="entry name" value="ACT_6"/>
    <property type="match status" value="1"/>
</dbReference>
<sequence>MATQKTFLVLSALGEDHPGIVDRLSKAILDQGCSIEDSRMTVLGGDFAAILLIEGKWNTLAKVENVLPELERQLGLTITSKRTGERERSGNNIPYAVDVVAMDHPGIVHNLAGFFADRGINIEDMATNTYAAAHTGTPMFAVHMTVGIPADTHIATLREEFMDYCDGLNLDAVLEPLKA</sequence>
<name>A0ABZ0S844_9GAMM</name>
<dbReference type="InterPro" id="IPR045865">
    <property type="entry name" value="ACT-like_dom_sf"/>
</dbReference>
<feature type="domain" description="ACT" evidence="2">
    <location>
        <begin position="96"/>
        <end position="179"/>
    </location>
</feature>
<keyword evidence="1" id="KW-0678">Repressor</keyword>
<keyword evidence="1" id="KW-0804">Transcription</keyword>
<dbReference type="Proteomes" id="UP001432180">
    <property type="component" value="Chromosome"/>
</dbReference>
<evidence type="ECO:0000256" key="1">
    <source>
        <dbReference type="PIRNR" id="PIRNR028103"/>
    </source>
</evidence>
<comment type="subcellular location">
    <subcellularLocation>
        <location evidence="1">Cytoplasm</location>
    </subcellularLocation>
</comment>
<dbReference type="InterPro" id="IPR016867">
    <property type="entry name" value="GcvR"/>
</dbReference>
<dbReference type="PROSITE" id="PS51671">
    <property type="entry name" value="ACT"/>
    <property type="match status" value="2"/>
</dbReference>
<dbReference type="PIRSF" id="PIRSF028103">
    <property type="entry name" value="GcvR"/>
    <property type="match status" value="1"/>
</dbReference>
<protein>
    <recommendedName>
        <fullName evidence="1">Glycine cleavage system transcriptional repressor</fullName>
    </recommendedName>
</protein>
<keyword evidence="4" id="KW-1185">Reference proteome</keyword>
<dbReference type="InterPro" id="IPR002912">
    <property type="entry name" value="ACT_dom"/>
</dbReference>
<accession>A0ABZ0S844</accession>
<dbReference type="EMBL" id="CP121472">
    <property type="protein sequence ID" value="WPL17151.1"/>
    <property type="molecule type" value="Genomic_DNA"/>
</dbReference>
<dbReference type="InterPro" id="IPR050990">
    <property type="entry name" value="UPF0237/GcvR_regulator"/>
</dbReference>
<proteinExistence type="predicted"/>
<dbReference type="CDD" id="cd04869">
    <property type="entry name" value="ACT_GcvR_2"/>
    <property type="match status" value="1"/>
</dbReference>
<dbReference type="Gene3D" id="3.30.70.260">
    <property type="match status" value="2"/>
</dbReference>